<name>T5APK9_OPHSC</name>
<evidence type="ECO:0000313" key="2">
    <source>
        <dbReference type="Proteomes" id="UP000019374"/>
    </source>
</evidence>
<dbReference type="OrthoDB" id="10487060at2759"/>
<dbReference type="EMBL" id="KE652200">
    <property type="protein sequence ID" value="EQL03647.1"/>
    <property type="molecule type" value="Genomic_DNA"/>
</dbReference>
<dbReference type="AlphaFoldDB" id="T5APK9"/>
<evidence type="ECO:0000313" key="1">
    <source>
        <dbReference type="EMBL" id="EQL03647.1"/>
    </source>
</evidence>
<accession>T5APK9</accession>
<reference evidence="1 2" key="1">
    <citation type="journal article" date="2013" name="Chin. Sci. Bull.">
        <title>Genome survey uncovers the secrets of sex and lifestyle in caterpillar fungus.</title>
        <authorList>
            <person name="Hu X."/>
            <person name="Zhang Y."/>
            <person name="Xiao G."/>
            <person name="Zheng P."/>
            <person name="Xia Y."/>
            <person name="Zhang X."/>
            <person name="St Leger R.J."/>
            <person name="Liu X."/>
            <person name="Wang C."/>
        </authorList>
    </citation>
    <scope>NUCLEOTIDE SEQUENCE [LARGE SCALE GENOMIC DNA]</scope>
    <source>
        <strain evidence="2">Co18 / CGMCC 3.14243</strain>
        <tissue evidence="1">Fruit-body</tissue>
    </source>
</reference>
<protein>
    <submittedName>
        <fullName evidence="1">Uncharacterized protein</fullName>
    </submittedName>
</protein>
<proteinExistence type="predicted"/>
<sequence>MPITERDVNYNPKDGEWISKALFTCMEEHALAVPREELVDFQTFVTDFTELYEPTAEEIGSPHRQECVQGQRAALCYWVCVMKRRYPIMVIPYTSGQNIRYKYVCKCSDEVQLELEAVIRRDKDGKWDVGYLKPGAEMLQ</sequence>
<dbReference type="HOGENOM" id="CLU_1835748_0_0_1"/>
<dbReference type="Proteomes" id="UP000019374">
    <property type="component" value="Unassembled WGS sequence"/>
</dbReference>
<organism evidence="1 2">
    <name type="scientific">Ophiocordyceps sinensis (strain Co18 / CGMCC 3.14243)</name>
    <name type="common">Yarsagumba caterpillar fungus</name>
    <name type="synonym">Hirsutella sinensis</name>
    <dbReference type="NCBI Taxonomy" id="911162"/>
    <lineage>
        <taxon>Eukaryota</taxon>
        <taxon>Fungi</taxon>
        <taxon>Dikarya</taxon>
        <taxon>Ascomycota</taxon>
        <taxon>Pezizomycotina</taxon>
        <taxon>Sordariomycetes</taxon>
        <taxon>Hypocreomycetidae</taxon>
        <taxon>Hypocreales</taxon>
        <taxon>Ophiocordycipitaceae</taxon>
        <taxon>Ophiocordyceps</taxon>
    </lineage>
</organism>
<gene>
    <name evidence="1" type="ORF">OCS_00651</name>
</gene>